<dbReference type="OrthoDB" id="7201936at2"/>
<organism evidence="2 3">
    <name type="scientific">Brevundimonas halotolerans</name>
    <dbReference type="NCBI Taxonomy" id="69670"/>
    <lineage>
        <taxon>Bacteria</taxon>
        <taxon>Pseudomonadati</taxon>
        <taxon>Pseudomonadota</taxon>
        <taxon>Alphaproteobacteria</taxon>
        <taxon>Caulobacterales</taxon>
        <taxon>Caulobacteraceae</taxon>
        <taxon>Brevundimonas</taxon>
    </lineage>
</organism>
<evidence type="ECO:0000313" key="2">
    <source>
        <dbReference type="EMBL" id="MBB5660721.1"/>
    </source>
</evidence>
<sequence length="205" mass="21642">MIATVPAFLIVLSGLQDPGPPLQDPVPLPSQSLYEAPAIRPFEPPAGFGDDGAEGDNSTGTWRGPIRGMVTINAYEGQFEAGPTDAALAYDQGVISAEMRMDQRMGPMDGAWQLVDPEGGVLMSIVLVDYGPGQPIEGAWMSRTTPAAGTLTSGSRDGDTVSLLLIGEGPTEGGRLELQRVGRGWSGTLQGERRRLRVSLVPKPD</sequence>
<name>A0A7W9A3E2_9CAUL</name>
<feature type="region of interest" description="Disordered" evidence="1">
    <location>
        <begin position="40"/>
        <end position="62"/>
    </location>
</feature>
<gene>
    <name evidence="2" type="ORF">FHS65_001472</name>
</gene>
<keyword evidence="3" id="KW-1185">Reference proteome</keyword>
<dbReference type="EMBL" id="JACIJB010000005">
    <property type="protein sequence ID" value="MBB5660721.1"/>
    <property type="molecule type" value="Genomic_DNA"/>
</dbReference>
<comment type="caution">
    <text evidence="2">The sequence shown here is derived from an EMBL/GenBank/DDBJ whole genome shotgun (WGS) entry which is preliminary data.</text>
</comment>
<proteinExistence type="predicted"/>
<reference evidence="2 3" key="1">
    <citation type="submission" date="2020-08" db="EMBL/GenBank/DDBJ databases">
        <title>Genomic Encyclopedia of Type Strains, Phase IV (KMG-IV): sequencing the most valuable type-strain genomes for metagenomic binning, comparative biology and taxonomic classification.</title>
        <authorList>
            <person name="Goeker M."/>
        </authorList>
    </citation>
    <scope>NUCLEOTIDE SEQUENCE [LARGE SCALE GENOMIC DNA]</scope>
    <source>
        <strain evidence="2 3">DSM 24448</strain>
    </source>
</reference>
<accession>A0A7W9A3E2</accession>
<dbReference type="Proteomes" id="UP000548978">
    <property type="component" value="Unassembled WGS sequence"/>
</dbReference>
<evidence type="ECO:0000313" key="3">
    <source>
        <dbReference type="Proteomes" id="UP000548978"/>
    </source>
</evidence>
<dbReference type="RefSeq" id="WP_123287978.1">
    <property type="nucleotide sequence ID" value="NZ_JACIJB010000005.1"/>
</dbReference>
<dbReference type="AlphaFoldDB" id="A0A7W9A3E2"/>
<protein>
    <submittedName>
        <fullName evidence="2">Uncharacterized protein</fullName>
    </submittedName>
</protein>
<evidence type="ECO:0000256" key="1">
    <source>
        <dbReference type="SAM" id="MobiDB-lite"/>
    </source>
</evidence>